<dbReference type="PROSITE" id="PS50088">
    <property type="entry name" value="ANK_REPEAT"/>
    <property type="match status" value="5"/>
</dbReference>
<dbReference type="InterPro" id="IPR036770">
    <property type="entry name" value="Ankyrin_rpt-contain_sf"/>
</dbReference>
<evidence type="ECO:0000256" key="3">
    <source>
        <dbReference type="PROSITE-ProRule" id="PRU00023"/>
    </source>
</evidence>
<dbReference type="Gene3D" id="1.25.40.20">
    <property type="entry name" value="Ankyrin repeat-containing domain"/>
    <property type="match status" value="2"/>
</dbReference>
<keyword evidence="5" id="KW-1185">Reference proteome</keyword>
<dbReference type="CDD" id="cd17039">
    <property type="entry name" value="Ubl_ubiquitin_like"/>
    <property type="match status" value="1"/>
</dbReference>
<feature type="repeat" description="ANK" evidence="3">
    <location>
        <begin position="174"/>
        <end position="206"/>
    </location>
</feature>
<protein>
    <submittedName>
        <fullName evidence="4">Kinase D-interacting substrate of 220 kDa</fullName>
    </submittedName>
</protein>
<dbReference type="AlphaFoldDB" id="A0A1Q9CGD3"/>
<comment type="caution">
    <text evidence="4">The sequence shown here is derived from an EMBL/GenBank/DDBJ whole genome shotgun (WGS) entry which is preliminary data.</text>
</comment>
<dbReference type="InterPro" id="IPR050889">
    <property type="entry name" value="Dendritic_Spine_Reg/Scaffold"/>
</dbReference>
<evidence type="ECO:0000313" key="4">
    <source>
        <dbReference type="EMBL" id="OLP81979.1"/>
    </source>
</evidence>
<keyword evidence="1" id="KW-0677">Repeat</keyword>
<reference evidence="4 5" key="1">
    <citation type="submission" date="2016-02" db="EMBL/GenBank/DDBJ databases">
        <title>Genome analysis of coral dinoflagellate symbionts highlights evolutionary adaptations to a symbiotic lifestyle.</title>
        <authorList>
            <person name="Aranda M."/>
            <person name="Li Y."/>
            <person name="Liew Y.J."/>
            <person name="Baumgarten S."/>
            <person name="Simakov O."/>
            <person name="Wilson M."/>
            <person name="Piel J."/>
            <person name="Ashoor H."/>
            <person name="Bougouffa S."/>
            <person name="Bajic V.B."/>
            <person name="Ryu T."/>
            <person name="Ravasi T."/>
            <person name="Bayer T."/>
            <person name="Micklem G."/>
            <person name="Kim H."/>
            <person name="Bhak J."/>
            <person name="Lajeunesse T.C."/>
            <person name="Voolstra C.R."/>
        </authorList>
    </citation>
    <scope>NUCLEOTIDE SEQUENCE [LARGE SCALE GENOMIC DNA]</scope>
    <source>
        <strain evidence="4 5">CCMP2467</strain>
    </source>
</reference>
<feature type="repeat" description="ANK" evidence="3">
    <location>
        <begin position="240"/>
        <end position="272"/>
    </location>
</feature>
<feature type="repeat" description="ANK" evidence="3">
    <location>
        <begin position="207"/>
        <end position="239"/>
    </location>
</feature>
<dbReference type="Pfam" id="PF00023">
    <property type="entry name" value="Ank"/>
    <property type="match status" value="1"/>
</dbReference>
<name>A0A1Q9CGD3_SYMMI</name>
<proteinExistence type="predicted"/>
<dbReference type="SMART" id="SM00248">
    <property type="entry name" value="ANK"/>
    <property type="match status" value="5"/>
</dbReference>
<organism evidence="4 5">
    <name type="scientific">Symbiodinium microadriaticum</name>
    <name type="common">Dinoflagellate</name>
    <name type="synonym">Zooxanthella microadriatica</name>
    <dbReference type="NCBI Taxonomy" id="2951"/>
    <lineage>
        <taxon>Eukaryota</taxon>
        <taxon>Sar</taxon>
        <taxon>Alveolata</taxon>
        <taxon>Dinophyceae</taxon>
        <taxon>Suessiales</taxon>
        <taxon>Symbiodiniaceae</taxon>
        <taxon>Symbiodinium</taxon>
    </lineage>
</organism>
<accession>A0A1Q9CGD3</accession>
<dbReference type="EMBL" id="LSRX01001234">
    <property type="protein sequence ID" value="OLP81979.1"/>
    <property type="molecule type" value="Genomic_DNA"/>
</dbReference>
<evidence type="ECO:0000313" key="5">
    <source>
        <dbReference type="Proteomes" id="UP000186817"/>
    </source>
</evidence>
<evidence type="ECO:0000256" key="2">
    <source>
        <dbReference type="ARBA" id="ARBA00023043"/>
    </source>
</evidence>
<dbReference type="PROSITE" id="PS50297">
    <property type="entry name" value="ANK_REP_REGION"/>
    <property type="match status" value="5"/>
</dbReference>
<dbReference type="PANTHER" id="PTHR24166:SF48">
    <property type="entry name" value="PROTEIN VAPYRIN"/>
    <property type="match status" value="1"/>
</dbReference>
<dbReference type="PANTHER" id="PTHR24166">
    <property type="entry name" value="ROLLING PEBBLES, ISOFORM B"/>
    <property type="match status" value="1"/>
</dbReference>
<dbReference type="GO" id="GO:0016301">
    <property type="term" value="F:kinase activity"/>
    <property type="evidence" value="ECO:0007669"/>
    <property type="project" value="UniProtKB-KW"/>
</dbReference>
<feature type="repeat" description="ANK" evidence="3">
    <location>
        <begin position="108"/>
        <end position="140"/>
    </location>
</feature>
<sequence>MLQLRMISGENMSIPVDEIHDVRGLKRHLHRLRGFPLGFRQRFLLDGEILEDAVELDSPMDLDLVLLPFVEDSKELADELVGAAAHGHIAKIESNLQLPQDPDSRTGQDCTALMIASGQGHAEIVSLLLAAGADTNLVESTGCTAFLAASNAGHVEVVSLLLDAGADKDVVDTRGLTALIMACREGHAAVVSLLLEAGTDSNVATPAGNTALMSACYRGYVEIVDSLLEAGTDKDTTDTDGRTALMIAASGDHVDVVSSLLKAGAAESLRGLQKLATRPEDTFASMSSGQWQSKNCCNSLALQARDHLQKKLRQAKLSPSPVANAFDLSEFTLMGISETAMRWAVTDADLLARESFQLGHRQLLDRCSHEALSEDEEAAAIRLWDMLGHRRTGRLLNIGAGSWGDPLWAIAQKRNATGLFIDPVGPPKDMPSLEGIRFVSEFARPNNMPRLLRSAGFRTRPGFPVPIDFMKVDVDSCDCVLASIGLQFLRPSIIIMEINWSLPPPLRFVRQCHDDWSRMWQYWRHVGFSLSTHGCSLSGALAEFAKFGYSLFRVAGHVNAFFVHRDVAASLGGAEVDEVFCFNHVWRQDSSVGRWVHWRLIHDWRTGSVVDALNHVWGNFTSYDWIFNISHIPFALSA</sequence>
<gene>
    <name evidence="4" type="primary">kidins220</name>
    <name evidence="4" type="ORF">AK812_SmicGene37427</name>
</gene>
<dbReference type="Pfam" id="PF13857">
    <property type="entry name" value="Ank_5"/>
    <property type="match status" value="1"/>
</dbReference>
<dbReference type="Pfam" id="PF12796">
    <property type="entry name" value="Ank_2"/>
    <property type="match status" value="1"/>
</dbReference>
<evidence type="ECO:0000256" key="1">
    <source>
        <dbReference type="ARBA" id="ARBA00022737"/>
    </source>
</evidence>
<keyword evidence="4" id="KW-0418">Kinase</keyword>
<dbReference type="Proteomes" id="UP000186817">
    <property type="component" value="Unassembled WGS sequence"/>
</dbReference>
<dbReference type="InterPro" id="IPR002110">
    <property type="entry name" value="Ankyrin_rpt"/>
</dbReference>
<keyword evidence="2 3" id="KW-0040">ANK repeat</keyword>
<keyword evidence="4" id="KW-0808">Transferase</keyword>
<dbReference type="OrthoDB" id="448960at2759"/>
<feature type="repeat" description="ANK" evidence="3">
    <location>
        <begin position="141"/>
        <end position="173"/>
    </location>
</feature>
<dbReference type="SUPFAM" id="SSF48403">
    <property type="entry name" value="Ankyrin repeat"/>
    <property type="match status" value="1"/>
</dbReference>